<keyword evidence="2" id="KW-1185">Reference proteome</keyword>
<evidence type="ECO:0008006" key="3">
    <source>
        <dbReference type="Google" id="ProtNLM"/>
    </source>
</evidence>
<organism evidence="1 2">
    <name type="scientific">Campylobacter felis</name>
    <dbReference type="NCBI Taxonomy" id="2974565"/>
    <lineage>
        <taxon>Bacteria</taxon>
        <taxon>Pseudomonadati</taxon>
        <taxon>Campylobacterota</taxon>
        <taxon>Epsilonproteobacteria</taxon>
        <taxon>Campylobacterales</taxon>
        <taxon>Campylobacteraceae</taxon>
        <taxon>Campylobacter</taxon>
    </lineage>
</organism>
<evidence type="ECO:0000313" key="1">
    <source>
        <dbReference type="EMBL" id="MDL0147717.1"/>
    </source>
</evidence>
<comment type="caution">
    <text evidence="1">The sequence shown here is derived from an EMBL/GenBank/DDBJ whole genome shotgun (WGS) entry which is preliminary data.</text>
</comment>
<dbReference type="Proteomes" id="UP001176223">
    <property type="component" value="Unassembled WGS sequence"/>
</dbReference>
<sequence length="142" mass="17153">MLECDRDKLKGGYFKFFSKIKQAKKEFKALKESRVYRLKDKLKFKNEEDFDLFIKNYALIENLLTHYEALNEVIVLNKAFVLEHFDEVSLWLNSKEFKERYEDINHPYPPLLNPDKLNDENYILNYEKIPAEKAWEMNLPLP</sequence>
<accession>A0ABT7I5Y0</accession>
<protein>
    <recommendedName>
        <fullName evidence="3">Sugar transferase</fullName>
    </recommendedName>
</protein>
<dbReference type="EMBL" id="JANURU010000050">
    <property type="protein sequence ID" value="MDL0147717.1"/>
    <property type="molecule type" value="Genomic_DNA"/>
</dbReference>
<feature type="non-terminal residue" evidence="1">
    <location>
        <position position="142"/>
    </location>
</feature>
<proteinExistence type="predicted"/>
<gene>
    <name evidence="1" type="ORF">NYG95_08960</name>
</gene>
<name>A0ABT7I5Y0_9BACT</name>
<reference evidence="1" key="1">
    <citation type="submission" date="2022-08" db="EMBL/GenBank/DDBJ databases">
        <authorList>
            <person name="Wang H."/>
        </authorList>
    </citation>
    <scope>NUCLEOTIDE SEQUENCE</scope>
    <source>
        <strain evidence="1">XJK33-1</strain>
    </source>
</reference>
<reference evidence="1" key="2">
    <citation type="journal article" date="2023" name="Microorganisms">
        <title>Isolation and Genomic Characteristics of Cat-Borne Campylobacter felis sp. nov. and Sheep-Borne Campylobacter ovis sp. nov.</title>
        <authorList>
            <person name="Wang H."/>
            <person name="Li Y."/>
            <person name="Gu Y."/>
            <person name="Zhou G."/>
            <person name="Chen X."/>
            <person name="Zhang X."/>
            <person name="Shao Z."/>
            <person name="Zhang J."/>
            <person name="Zhang M."/>
        </authorList>
    </citation>
    <scope>NUCLEOTIDE SEQUENCE</scope>
    <source>
        <strain evidence="1">XJK33-1</strain>
    </source>
</reference>
<evidence type="ECO:0000313" key="2">
    <source>
        <dbReference type="Proteomes" id="UP001176223"/>
    </source>
</evidence>